<sequence length="174" mass="20526">MLFYSIHAIINFLSNNIRLVHNQFKTQYNHLGIPLSSLDESDQGDLENILPDNVTIDKIEKEVSLLVDRVQELETIIESCYEKLGETSKDKFLPDLVFCQHKLLLERDIKIEELKQKVQSQQKTMRLAREKERRAREESEKNKEGKDEVEKSLDTLKVNRQKAQYCLIRLSYLF</sequence>
<reference evidence="2" key="2">
    <citation type="submission" date="2020-11" db="EMBL/GenBank/DDBJ databases">
        <authorList>
            <person name="McCartney M.A."/>
            <person name="Auch B."/>
            <person name="Kono T."/>
            <person name="Mallez S."/>
            <person name="Becker A."/>
            <person name="Gohl D.M."/>
            <person name="Silverstein K.A.T."/>
            <person name="Koren S."/>
            <person name="Bechman K.B."/>
            <person name="Herman A."/>
            <person name="Abrahante J.E."/>
            <person name="Garbe J."/>
        </authorList>
    </citation>
    <scope>NUCLEOTIDE SEQUENCE</scope>
    <source>
        <strain evidence="2">Duluth1</strain>
        <tissue evidence="2">Whole animal</tissue>
    </source>
</reference>
<name>A0A9D4KMK3_DREPO</name>
<accession>A0A9D4KMK3</accession>
<dbReference type="EMBL" id="JAIWYP010000004">
    <property type="protein sequence ID" value="KAH3842335.1"/>
    <property type="molecule type" value="Genomic_DNA"/>
</dbReference>
<evidence type="ECO:0000256" key="1">
    <source>
        <dbReference type="SAM" id="MobiDB-lite"/>
    </source>
</evidence>
<keyword evidence="3" id="KW-1185">Reference proteome</keyword>
<feature type="region of interest" description="Disordered" evidence="1">
    <location>
        <begin position="123"/>
        <end position="150"/>
    </location>
</feature>
<gene>
    <name evidence="2" type="ORF">DPMN_115832</name>
</gene>
<evidence type="ECO:0000313" key="3">
    <source>
        <dbReference type="Proteomes" id="UP000828390"/>
    </source>
</evidence>
<dbReference type="AlphaFoldDB" id="A0A9D4KMK3"/>
<dbReference type="Proteomes" id="UP000828390">
    <property type="component" value="Unassembled WGS sequence"/>
</dbReference>
<comment type="caution">
    <text evidence="2">The sequence shown here is derived from an EMBL/GenBank/DDBJ whole genome shotgun (WGS) entry which is preliminary data.</text>
</comment>
<evidence type="ECO:0000313" key="2">
    <source>
        <dbReference type="EMBL" id="KAH3842335.1"/>
    </source>
</evidence>
<protein>
    <submittedName>
        <fullName evidence="2">Uncharacterized protein</fullName>
    </submittedName>
</protein>
<feature type="compositionally biased region" description="Basic and acidic residues" evidence="1">
    <location>
        <begin position="127"/>
        <end position="150"/>
    </location>
</feature>
<organism evidence="2 3">
    <name type="scientific">Dreissena polymorpha</name>
    <name type="common">Zebra mussel</name>
    <name type="synonym">Mytilus polymorpha</name>
    <dbReference type="NCBI Taxonomy" id="45954"/>
    <lineage>
        <taxon>Eukaryota</taxon>
        <taxon>Metazoa</taxon>
        <taxon>Spiralia</taxon>
        <taxon>Lophotrochozoa</taxon>
        <taxon>Mollusca</taxon>
        <taxon>Bivalvia</taxon>
        <taxon>Autobranchia</taxon>
        <taxon>Heteroconchia</taxon>
        <taxon>Euheterodonta</taxon>
        <taxon>Imparidentia</taxon>
        <taxon>Neoheterodontei</taxon>
        <taxon>Myida</taxon>
        <taxon>Dreissenoidea</taxon>
        <taxon>Dreissenidae</taxon>
        <taxon>Dreissena</taxon>
    </lineage>
</organism>
<proteinExistence type="predicted"/>
<reference evidence="2" key="1">
    <citation type="journal article" date="2019" name="bioRxiv">
        <title>The Genome of the Zebra Mussel, Dreissena polymorpha: A Resource for Invasive Species Research.</title>
        <authorList>
            <person name="McCartney M.A."/>
            <person name="Auch B."/>
            <person name="Kono T."/>
            <person name="Mallez S."/>
            <person name="Zhang Y."/>
            <person name="Obille A."/>
            <person name="Becker A."/>
            <person name="Abrahante J.E."/>
            <person name="Garbe J."/>
            <person name="Badalamenti J.P."/>
            <person name="Herman A."/>
            <person name="Mangelson H."/>
            <person name="Liachko I."/>
            <person name="Sullivan S."/>
            <person name="Sone E.D."/>
            <person name="Koren S."/>
            <person name="Silverstein K.A.T."/>
            <person name="Beckman K.B."/>
            <person name="Gohl D.M."/>
        </authorList>
    </citation>
    <scope>NUCLEOTIDE SEQUENCE</scope>
    <source>
        <strain evidence="2">Duluth1</strain>
        <tissue evidence="2">Whole animal</tissue>
    </source>
</reference>